<dbReference type="InterPro" id="IPR011882">
    <property type="entry name" value="PaaC"/>
</dbReference>
<dbReference type="SUPFAM" id="SSF47240">
    <property type="entry name" value="Ferritin-like"/>
    <property type="match status" value="1"/>
</dbReference>
<protein>
    <submittedName>
        <fullName evidence="1">Phenylacetate-CoA oxygenase subunit PaaI</fullName>
    </submittedName>
</protein>
<dbReference type="Pfam" id="PF05138">
    <property type="entry name" value="PaaA_PaaC"/>
    <property type="match status" value="1"/>
</dbReference>
<dbReference type="AlphaFoldDB" id="A0A4V2MN94"/>
<sequence length="251" mass="28418">MADKALFEFLTRIGDTTLVLGHRVSEWCGHAPALEEDIALANTALDLIGHTRMWLSRAGEVEGKGRTEDDLAFLREAHEFRNYLLVERPNEDFAVTITRQFLFDAWHRLMLISLQESSDQRVSEIAEKASKEVAYHVERSTDLVVRLGDGTEESHRRMQHAVDILWPYTGELFTDDETDRELSDRGIIPLPSSLEGEWKTHVDGVLSAATLVRPEREYAHKGGKAGVHTEHLGFLLAEMQVTHRAHPGATW</sequence>
<dbReference type="InterPro" id="IPR009078">
    <property type="entry name" value="Ferritin-like_SF"/>
</dbReference>
<comment type="caution">
    <text evidence="1">The sequence shown here is derived from an EMBL/GenBank/DDBJ whole genome shotgun (WGS) entry which is preliminary data.</text>
</comment>
<name>A0A4V2MN94_9HYPH</name>
<dbReference type="InterPro" id="IPR012347">
    <property type="entry name" value="Ferritin-like"/>
</dbReference>
<dbReference type="PANTHER" id="PTHR30458:SF0">
    <property type="entry name" value="1,2-PHENYLACETYL-COA EPOXIDASE, SUBUNIT C"/>
    <property type="match status" value="1"/>
</dbReference>
<gene>
    <name evidence="1" type="primary">paaI</name>
    <name evidence="1" type="ORF">E0D97_16280</name>
</gene>
<dbReference type="GO" id="GO:0005829">
    <property type="term" value="C:cytosol"/>
    <property type="evidence" value="ECO:0007669"/>
    <property type="project" value="TreeGrafter"/>
</dbReference>
<dbReference type="GO" id="GO:0010124">
    <property type="term" value="P:phenylacetate catabolic process"/>
    <property type="evidence" value="ECO:0007669"/>
    <property type="project" value="InterPro"/>
</dbReference>
<dbReference type="Proteomes" id="UP000291301">
    <property type="component" value="Unassembled WGS sequence"/>
</dbReference>
<accession>A0A4V2MN94</accession>
<evidence type="ECO:0000313" key="1">
    <source>
        <dbReference type="EMBL" id="TCD11888.1"/>
    </source>
</evidence>
<dbReference type="EMBL" id="SJST01000008">
    <property type="protein sequence ID" value="TCD11888.1"/>
    <property type="molecule type" value="Genomic_DNA"/>
</dbReference>
<dbReference type="PANTHER" id="PTHR30458">
    <property type="entry name" value="PHENYLACETIC ACID DEGRADATION PROTEIN PAA"/>
    <property type="match status" value="1"/>
</dbReference>
<dbReference type="RefSeq" id="WP_131570917.1">
    <property type="nucleotide sequence ID" value="NZ_JAINFK010000007.1"/>
</dbReference>
<organism evidence="1 2">
    <name type="scientific">Oricola cellulosilytica</name>
    <dbReference type="NCBI Taxonomy" id="1429082"/>
    <lineage>
        <taxon>Bacteria</taxon>
        <taxon>Pseudomonadati</taxon>
        <taxon>Pseudomonadota</taxon>
        <taxon>Alphaproteobacteria</taxon>
        <taxon>Hyphomicrobiales</taxon>
        <taxon>Ahrensiaceae</taxon>
        <taxon>Oricola</taxon>
    </lineage>
</organism>
<dbReference type="InterPro" id="IPR052703">
    <property type="entry name" value="Aromatic_CoA_ox/epox"/>
</dbReference>
<dbReference type="InterPro" id="IPR007814">
    <property type="entry name" value="PaaA_PaaC"/>
</dbReference>
<dbReference type="PIRSF" id="PIRSF037834">
    <property type="entry name" value="PA_CoA_Oase3"/>
    <property type="match status" value="1"/>
</dbReference>
<evidence type="ECO:0000313" key="2">
    <source>
        <dbReference type="Proteomes" id="UP000291301"/>
    </source>
</evidence>
<dbReference type="NCBIfam" id="TIGR02158">
    <property type="entry name" value="PA_CoA_Oxy3"/>
    <property type="match status" value="1"/>
</dbReference>
<keyword evidence="2" id="KW-1185">Reference proteome</keyword>
<dbReference type="Gene3D" id="1.20.1260.10">
    <property type="match status" value="1"/>
</dbReference>
<reference evidence="1 2" key="1">
    <citation type="journal article" date="2015" name="Antonie Van Leeuwenhoek">
        <title>Oricola cellulosilytica gen. nov., sp. nov., a cellulose-degrading bacterium of the family Phyllobacteriaceae isolated from surface seashore water, and emended descriptions of Mesorhizobium loti and Phyllobacterium myrsinacearum.</title>
        <authorList>
            <person name="Hameed A."/>
            <person name="Shahina M."/>
            <person name="Lai W.A."/>
            <person name="Lin S.Y."/>
            <person name="Young L.S."/>
            <person name="Liu Y.C."/>
            <person name="Hsu Y.H."/>
            <person name="Young C.C."/>
        </authorList>
    </citation>
    <scope>NUCLEOTIDE SEQUENCE [LARGE SCALE GENOMIC DNA]</scope>
    <source>
        <strain evidence="1 2">KCTC 52183</strain>
    </source>
</reference>
<proteinExistence type="predicted"/>
<dbReference type="OrthoDB" id="9789947at2"/>